<dbReference type="EMBL" id="LWDX02021063">
    <property type="protein sequence ID" value="OEL32467.1"/>
    <property type="molecule type" value="Genomic_DNA"/>
</dbReference>
<evidence type="ECO:0000313" key="7">
    <source>
        <dbReference type="EMBL" id="OEL32467.1"/>
    </source>
</evidence>
<evidence type="ECO:0000256" key="6">
    <source>
        <dbReference type="SAM" id="MobiDB-lite"/>
    </source>
</evidence>
<evidence type="ECO:0000256" key="4">
    <source>
        <dbReference type="ARBA" id="ARBA00023002"/>
    </source>
</evidence>
<dbReference type="GO" id="GO:0020037">
    <property type="term" value="F:heme binding"/>
    <property type="evidence" value="ECO:0007669"/>
    <property type="project" value="InterPro"/>
</dbReference>
<dbReference type="PANTHER" id="PTHR47944:SF8">
    <property type="entry name" value="CYTOCHROME P450 SUPERFAMILY PROTEIN"/>
    <property type="match status" value="1"/>
</dbReference>
<gene>
    <name evidence="7" type="ORF">BAE44_0006513</name>
</gene>
<dbReference type="Pfam" id="PF00067">
    <property type="entry name" value="p450"/>
    <property type="match status" value="1"/>
</dbReference>
<dbReference type="STRING" id="888268.A0A1E5W537"/>
<comment type="caution">
    <text evidence="7">The sequence shown here is derived from an EMBL/GenBank/DDBJ whole genome shotgun (WGS) entry which is preliminary data.</text>
</comment>
<reference evidence="7 8" key="1">
    <citation type="submission" date="2016-09" db="EMBL/GenBank/DDBJ databases">
        <title>The draft genome of Dichanthelium oligosanthes: A C3 panicoid grass species.</title>
        <authorList>
            <person name="Studer A.J."/>
            <person name="Schnable J.C."/>
            <person name="Brutnell T.P."/>
        </authorList>
    </citation>
    <scope>NUCLEOTIDE SEQUENCE [LARGE SCALE GENOMIC DNA]</scope>
    <source>
        <strain evidence="8">cv. Kellogg 1175</strain>
        <tissue evidence="7">Leaf</tissue>
    </source>
</reference>
<dbReference type="PANTHER" id="PTHR47944">
    <property type="entry name" value="CYTOCHROME P450 98A9"/>
    <property type="match status" value="1"/>
</dbReference>
<keyword evidence="3" id="KW-0479">Metal-binding</keyword>
<keyword evidence="8" id="KW-1185">Reference proteome</keyword>
<dbReference type="Proteomes" id="UP000095767">
    <property type="component" value="Unassembled WGS sequence"/>
</dbReference>
<evidence type="ECO:0000256" key="3">
    <source>
        <dbReference type="ARBA" id="ARBA00022723"/>
    </source>
</evidence>
<keyword evidence="2" id="KW-0349">Heme</keyword>
<evidence type="ECO:0000256" key="5">
    <source>
        <dbReference type="ARBA" id="ARBA00023004"/>
    </source>
</evidence>
<sequence length="244" mass="26658">MGGVLLPRHPAGHRRLLPRGCSPAAASAQVQPPTGPSAVKLPVIGNLNLLGTLPHRSIHKLSPRYGPLMSLRFGSFPVVVGSSVTATEFFLETHDLAFLDRPRMACGKYTVYNYSGMVWSHYGAYWRQLRKLWLAELLSAKQLRLTEHVRAEEVRAMLHDVRAGAGTAVVIKDHLLMVTLNVVYFADGAGDEIRRQGGWRGRGSDAGGVQVDDRGDLLPQRRAPHRGHGSVARRGLIHRGTSAG</sequence>
<dbReference type="Gene3D" id="1.10.630.10">
    <property type="entry name" value="Cytochrome P450"/>
    <property type="match status" value="1"/>
</dbReference>
<dbReference type="GO" id="GO:0004497">
    <property type="term" value="F:monooxygenase activity"/>
    <property type="evidence" value="ECO:0007669"/>
    <property type="project" value="InterPro"/>
</dbReference>
<accession>A0A1E5W537</accession>
<protein>
    <submittedName>
        <fullName evidence="7">Uncharacterized protein</fullName>
    </submittedName>
</protein>
<dbReference type="GO" id="GO:0016705">
    <property type="term" value="F:oxidoreductase activity, acting on paired donors, with incorporation or reduction of molecular oxygen"/>
    <property type="evidence" value="ECO:0007669"/>
    <property type="project" value="InterPro"/>
</dbReference>
<evidence type="ECO:0000256" key="2">
    <source>
        <dbReference type="ARBA" id="ARBA00022617"/>
    </source>
</evidence>
<keyword evidence="4" id="KW-0560">Oxidoreductase</keyword>
<dbReference type="SUPFAM" id="SSF48264">
    <property type="entry name" value="Cytochrome P450"/>
    <property type="match status" value="1"/>
</dbReference>
<dbReference type="AlphaFoldDB" id="A0A1E5W537"/>
<dbReference type="InterPro" id="IPR036396">
    <property type="entry name" value="Cyt_P450_sf"/>
</dbReference>
<dbReference type="OrthoDB" id="1470350at2759"/>
<feature type="region of interest" description="Disordered" evidence="6">
    <location>
        <begin position="196"/>
        <end position="244"/>
    </location>
</feature>
<dbReference type="GO" id="GO:0005506">
    <property type="term" value="F:iron ion binding"/>
    <property type="evidence" value="ECO:0007669"/>
    <property type="project" value="InterPro"/>
</dbReference>
<evidence type="ECO:0000313" key="8">
    <source>
        <dbReference type="Proteomes" id="UP000095767"/>
    </source>
</evidence>
<proteinExistence type="inferred from homology"/>
<evidence type="ECO:0000256" key="1">
    <source>
        <dbReference type="ARBA" id="ARBA00010617"/>
    </source>
</evidence>
<organism evidence="7 8">
    <name type="scientific">Dichanthelium oligosanthes</name>
    <dbReference type="NCBI Taxonomy" id="888268"/>
    <lineage>
        <taxon>Eukaryota</taxon>
        <taxon>Viridiplantae</taxon>
        <taxon>Streptophyta</taxon>
        <taxon>Embryophyta</taxon>
        <taxon>Tracheophyta</taxon>
        <taxon>Spermatophyta</taxon>
        <taxon>Magnoliopsida</taxon>
        <taxon>Liliopsida</taxon>
        <taxon>Poales</taxon>
        <taxon>Poaceae</taxon>
        <taxon>PACMAD clade</taxon>
        <taxon>Panicoideae</taxon>
        <taxon>Panicodae</taxon>
        <taxon>Paniceae</taxon>
        <taxon>Dichantheliinae</taxon>
        <taxon>Dichanthelium</taxon>
    </lineage>
</organism>
<keyword evidence="5" id="KW-0408">Iron</keyword>
<name>A0A1E5W537_9POAL</name>
<dbReference type="InterPro" id="IPR001128">
    <property type="entry name" value="Cyt_P450"/>
</dbReference>
<comment type="similarity">
    <text evidence="1">Belongs to the cytochrome P450 family.</text>
</comment>